<evidence type="ECO:0000313" key="2">
    <source>
        <dbReference type="EMBL" id="MFC4023009.1"/>
    </source>
</evidence>
<dbReference type="RefSeq" id="WP_379495495.1">
    <property type="nucleotide sequence ID" value="NZ_JBHSAO010000001.1"/>
</dbReference>
<dbReference type="PANTHER" id="PTHR40082">
    <property type="entry name" value="BLR5956 PROTEIN"/>
    <property type="match status" value="1"/>
</dbReference>
<evidence type="ECO:0000259" key="1">
    <source>
        <dbReference type="Pfam" id="PF02602"/>
    </source>
</evidence>
<sequence>MNEKYCNYLTDDGGIIIHMKGLNGKIIGVAAARKADVISTLIQKNGGTPKLFPIQGEQQLNESICEENVRELLVTHFDMVVLTTGVGAETLENTAHRLNQHSNFIQKLERSTLAIRGSKTLKWIKNNSLSAKFIAEDGTMDSLLAAMATEQAYTGKHLFLQAYNQDDVNLKKSLENLGYHVYLSKPYQFMPPDDKTLKDLKQAILDQSLDAVIFTSKTQVQNLFQTSAEQIVKALNKKVLAVAVGKVTAAELGKKGVINVFQPEKQKMGALVVELSDYYIKTPPTDEF</sequence>
<keyword evidence="2" id="KW-0456">Lyase</keyword>
<protein>
    <submittedName>
        <fullName evidence="2">Uroporphyrinogen-III synthase</fullName>
        <ecNumber evidence="2">4.2.1.75</ecNumber>
    </submittedName>
</protein>
<dbReference type="EC" id="4.2.1.75" evidence="2"/>
<dbReference type="NCBIfam" id="NF004584">
    <property type="entry name" value="PRK05928.2-1"/>
    <property type="match status" value="1"/>
</dbReference>
<dbReference type="InterPro" id="IPR036108">
    <property type="entry name" value="4pyrrol_syn_uPrphyn_synt_sf"/>
</dbReference>
<dbReference type="InterPro" id="IPR039793">
    <property type="entry name" value="UROS/Hem4"/>
</dbReference>
<dbReference type="Proteomes" id="UP001595772">
    <property type="component" value="Unassembled WGS sequence"/>
</dbReference>
<dbReference type="SUPFAM" id="SSF69618">
    <property type="entry name" value="HemD-like"/>
    <property type="match status" value="1"/>
</dbReference>
<dbReference type="EMBL" id="JBHSAO010000001">
    <property type="protein sequence ID" value="MFC4023009.1"/>
    <property type="molecule type" value="Genomic_DNA"/>
</dbReference>
<evidence type="ECO:0000313" key="3">
    <source>
        <dbReference type="Proteomes" id="UP001595772"/>
    </source>
</evidence>
<dbReference type="Gene3D" id="3.40.50.10090">
    <property type="match status" value="2"/>
</dbReference>
<dbReference type="GO" id="GO:0004852">
    <property type="term" value="F:uroporphyrinogen-III synthase activity"/>
    <property type="evidence" value="ECO:0007669"/>
    <property type="project" value="UniProtKB-EC"/>
</dbReference>
<organism evidence="2 3">
    <name type="scientific">Oceanobacillus longus</name>
    <dbReference type="NCBI Taxonomy" id="930120"/>
    <lineage>
        <taxon>Bacteria</taxon>
        <taxon>Bacillati</taxon>
        <taxon>Bacillota</taxon>
        <taxon>Bacilli</taxon>
        <taxon>Bacillales</taxon>
        <taxon>Bacillaceae</taxon>
        <taxon>Oceanobacillus</taxon>
    </lineage>
</organism>
<accession>A0ABV8GXW1</accession>
<gene>
    <name evidence="2" type="ORF">ACFOUV_04165</name>
</gene>
<dbReference type="Pfam" id="PF02602">
    <property type="entry name" value="HEM4"/>
    <property type="match status" value="1"/>
</dbReference>
<dbReference type="InterPro" id="IPR003754">
    <property type="entry name" value="4pyrrol_synth_uPrphyn_synth"/>
</dbReference>
<name>A0ABV8GXW1_9BACI</name>
<dbReference type="CDD" id="cd06578">
    <property type="entry name" value="HemD"/>
    <property type="match status" value="1"/>
</dbReference>
<feature type="domain" description="Tetrapyrrole biosynthesis uroporphyrinogen III synthase" evidence="1">
    <location>
        <begin position="37"/>
        <end position="272"/>
    </location>
</feature>
<reference evidence="3" key="1">
    <citation type="journal article" date="2019" name="Int. J. Syst. Evol. Microbiol.">
        <title>The Global Catalogue of Microorganisms (GCM) 10K type strain sequencing project: providing services to taxonomists for standard genome sequencing and annotation.</title>
        <authorList>
            <consortium name="The Broad Institute Genomics Platform"/>
            <consortium name="The Broad Institute Genome Sequencing Center for Infectious Disease"/>
            <person name="Wu L."/>
            <person name="Ma J."/>
        </authorList>
    </citation>
    <scope>NUCLEOTIDE SEQUENCE [LARGE SCALE GENOMIC DNA]</scope>
    <source>
        <strain evidence="3">IBRC-M 10703</strain>
    </source>
</reference>
<keyword evidence="3" id="KW-1185">Reference proteome</keyword>
<dbReference type="PANTHER" id="PTHR40082:SF1">
    <property type="entry name" value="BLR5956 PROTEIN"/>
    <property type="match status" value="1"/>
</dbReference>
<proteinExistence type="predicted"/>
<comment type="caution">
    <text evidence="2">The sequence shown here is derived from an EMBL/GenBank/DDBJ whole genome shotgun (WGS) entry which is preliminary data.</text>
</comment>